<evidence type="ECO:0000313" key="8">
    <source>
        <dbReference type="EMBL" id="MBB6210904.1"/>
    </source>
</evidence>
<dbReference type="RefSeq" id="WP_184263723.1">
    <property type="nucleotide sequence ID" value="NZ_JACIIX010000008.1"/>
</dbReference>
<evidence type="ECO:0000256" key="5">
    <source>
        <dbReference type="ARBA" id="ARBA00022989"/>
    </source>
</evidence>
<dbReference type="GO" id="GO:0005886">
    <property type="term" value="C:plasma membrane"/>
    <property type="evidence" value="ECO:0007669"/>
    <property type="project" value="UniProtKB-SubCell"/>
</dbReference>
<reference evidence="8 9" key="1">
    <citation type="submission" date="2020-08" db="EMBL/GenBank/DDBJ databases">
        <title>Genomic Encyclopedia of Type Strains, Phase IV (KMG-IV): sequencing the most valuable type-strain genomes for metagenomic binning, comparative biology and taxonomic classification.</title>
        <authorList>
            <person name="Goeker M."/>
        </authorList>
    </citation>
    <scope>NUCLEOTIDE SEQUENCE [LARGE SCALE GENOMIC DNA]</scope>
    <source>
        <strain evidence="8 9">DSM 11590</strain>
    </source>
</reference>
<accession>A0A7X0DN27</accession>
<feature type="transmembrane region" description="Helical" evidence="7">
    <location>
        <begin position="39"/>
        <end position="60"/>
    </location>
</feature>
<evidence type="ECO:0000256" key="7">
    <source>
        <dbReference type="RuleBase" id="RU362048"/>
    </source>
</evidence>
<keyword evidence="5 7" id="KW-1133">Transmembrane helix</keyword>
<name>A0A7X0DN27_NOVIT</name>
<keyword evidence="9" id="KW-1185">Reference proteome</keyword>
<feature type="transmembrane region" description="Helical" evidence="7">
    <location>
        <begin position="105"/>
        <end position="125"/>
    </location>
</feature>
<protein>
    <recommendedName>
        <fullName evidence="7">UPF0056 membrane protein</fullName>
    </recommendedName>
</protein>
<feature type="transmembrane region" description="Helical" evidence="7">
    <location>
        <begin position="6"/>
        <end position="27"/>
    </location>
</feature>
<keyword evidence="6 7" id="KW-0472">Membrane</keyword>
<evidence type="ECO:0000256" key="3">
    <source>
        <dbReference type="ARBA" id="ARBA00022475"/>
    </source>
</evidence>
<dbReference type="Proteomes" id="UP000544872">
    <property type="component" value="Unassembled WGS sequence"/>
</dbReference>
<evidence type="ECO:0000256" key="4">
    <source>
        <dbReference type="ARBA" id="ARBA00022692"/>
    </source>
</evidence>
<comment type="subcellular location">
    <subcellularLocation>
        <location evidence="1 7">Cell membrane</location>
        <topology evidence="1 7">Multi-pass membrane protein</topology>
    </subcellularLocation>
</comment>
<dbReference type="PANTHER" id="PTHR33508">
    <property type="entry name" value="UPF0056 MEMBRANE PROTEIN YHCE"/>
    <property type="match status" value="1"/>
</dbReference>
<comment type="similarity">
    <text evidence="2 7">Belongs to the UPF0056 (MarC) family.</text>
</comment>
<sequence length="202" mass="21784">MTVTSAVITLFLLMDPLGNAPIFLSVLGKLENRKRRLAILRELSFALVILMIFLFFGKVILTSLGISTPALSVAGGVVLFLVALRMIFPGRHGGIAGNSGEADPWLVPLAIPLVAGPSSMAFVMLLATQEPGRMTDWLTAVLVAWLIGGAIIFAADFGRRWLKDKGLNLMERLMGMILVVVAVQMLMNGMAQYMATLKDSVP</sequence>
<feature type="transmembrane region" description="Helical" evidence="7">
    <location>
        <begin position="176"/>
        <end position="195"/>
    </location>
</feature>
<evidence type="ECO:0000256" key="1">
    <source>
        <dbReference type="ARBA" id="ARBA00004651"/>
    </source>
</evidence>
<gene>
    <name evidence="8" type="ORF">FHS48_002334</name>
</gene>
<dbReference type="NCBIfam" id="TIGR00427">
    <property type="entry name" value="NAAT family transporter"/>
    <property type="match status" value="1"/>
</dbReference>
<organism evidence="8 9">
    <name type="scientific">Novispirillum itersonii</name>
    <name type="common">Aquaspirillum itersonii</name>
    <dbReference type="NCBI Taxonomy" id="189"/>
    <lineage>
        <taxon>Bacteria</taxon>
        <taxon>Pseudomonadati</taxon>
        <taxon>Pseudomonadota</taxon>
        <taxon>Alphaproteobacteria</taxon>
        <taxon>Rhodospirillales</taxon>
        <taxon>Novispirillaceae</taxon>
        <taxon>Novispirillum</taxon>
    </lineage>
</organism>
<evidence type="ECO:0000313" key="9">
    <source>
        <dbReference type="Proteomes" id="UP000544872"/>
    </source>
</evidence>
<keyword evidence="4 7" id="KW-0812">Transmembrane</keyword>
<dbReference type="PANTHER" id="PTHR33508:SF10">
    <property type="entry name" value="UPF0056 INNER MEMBRANE PROTEIN YHGN"/>
    <property type="match status" value="1"/>
</dbReference>
<feature type="transmembrane region" description="Helical" evidence="7">
    <location>
        <begin position="66"/>
        <end position="84"/>
    </location>
</feature>
<evidence type="ECO:0000256" key="2">
    <source>
        <dbReference type="ARBA" id="ARBA00009784"/>
    </source>
</evidence>
<proteinExistence type="inferred from homology"/>
<dbReference type="Pfam" id="PF01914">
    <property type="entry name" value="MarC"/>
    <property type="match status" value="1"/>
</dbReference>
<evidence type="ECO:0000256" key="6">
    <source>
        <dbReference type="ARBA" id="ARBA00023136"/>
    </source>
</evidence>
<dbReference type="AlphaFoldDB" id="A0A7X0DN27"/>
<comment type="caution">
    <text evidence="8">The sequence shown here is derived from an EMBL/GenBank/DDBJ whole genome shotgun (WGS) entry which is preliminary data.</text>
</comment>
<dbReference type="EMBL" id="JACIIX010000008">
    <property type="protein sequence ID" value="MBB6210904.1"/>
    <property type="molecule type" value="Genomic_DNA"/>
</dbReference>
<feature type="transmembrane region" description="Helical" evidence="7">
    <location>
        <begin position="137"/>
        <end position="155"/>
    </location>
</feature>
<keyword evidence="3" id="KW-1003">Cell membrane</keyword>
<dbReference type="InterPro" id="IPR002771">
    <property type="entry name" value="Multi_antbiot-R_MarC"/>
</dbReference>